<feature type="compositionally biased region" description="Basic and acidic residues" evidence="1">
    <location>
        <begin position="1"/>
        <end position="25"/>
    </location>
</feature>
<dbReference type="AlphaFoldDB" id="A0AAE1KZ94"/>
<sequence length="109" mass="12391">MAKRADSAEKLVNDIRSDDSDESSKSSEGIESGPGPSGAKKKRKKYKPYNQVFRNEWLANSEMKSWLARDQKGQNAYCKFCNYSMKPKLSVLQAHMRSTKGTGRLNKRK</sequence>
<proteinExistence type="predicted"/>
<evidence type="ECO:0000313" key="3">
    <source>
        <dbReference type="EMBL" id="KAK3889992.1"/>
    </source>
</evidence>
<feature type="region of interest" description="Disordered" evidence="1">
    <location>
        <begin position="1"/>
        <end position="46"/>
    </location>
</feature>
<organism evidence="2 4">
    <name type="scientific">Petrolisthes cinctipes</name>
    <name type="common">Flat porcelain crab</name>
    <dbReference type="NCBI Taxonomy" id="88211"/>
    <lineage>
        <taxon>Eukaryota</taxon>
        <taxon>Metazoa</taxon>
        <taxon>Ecdysozoa</taxon>
        <taxon>Arthropoda</taxon>
        <taxon>Crustacea</taxon>
        <taxon>Multicrustacea</taxon>
        <taxon>Malacostraca</taxon>
        <taxon>Eumalacostraca</taxon>
        <taxon>Eucarida</taxon>
        <taxon>Decapoda</taxon>
        <taxon>Pleocyemata</taxon>
        <taxon>Anomura</taxon>
        <taxon>Galatheoidea</taxon>
        <taxon>Porcellanidae</taxon>
        <taxon>Petrolisthes</taxon>
    </lineage>
</organism>
<gene>
    <name evidence="3" type="ORF">Pcinc_006041</name>
    <name evidence="2" type="ORF">Pcinc_006254</name>
</gene>
<feature type="compositionally biased region" description="Low complexity" evidence="1">
    <location>
        <begin position="26"/>
        <end position="38"/>
    </location>
</feature>
<comment type="caution">
    <text evidence="2">The sequence shown here is derived from an EMBL/GenBank/DDBJ whole genome shotgun (WGS) entry which is preliminary data.</text>
</comment>
<protein>
    <submittedName>
        <fullName evidence="2">Uncharacterized protein</fullName>
    </submittedName>
</protein>
<dbReference type="EMBL" id="JAWQEG010000464">
    <property type="protein sequence ID" value="KAK3889688.1"/>
    <property type="molecule type" value="Genomic_DNA"/>
</dbReference>
<evidence type="ECO:0000313" key="2">
    <source>
        <dbReference type="EMBL" id="KAK3889688.1"/>
    </source>
</evidence>
<accession>A0AAE1KZ94</accession>
<evidence type="ECO:0000313" key="4">
    <source>
        <dbReference type="Proteomes" id="UP001286313"/>
    </source>
</evidence>
<reference evidence="2" key="1">
    <citation type="submission" date="2023-10" db="EMBL/GenBank/DDBJ databases">
        <title>Genome assemblies of two species of porcelain crab, Petrolisthes cinctipes and Petrolisthes manimaculis (Anomura: Porcellanidae).</title>
        <authorList>
            <person name="Angst P."/>
        </authorList>
    </citation>
    <scope>NUCLEOTIDE SEQUENCE</scope>
    <source>
        <strain evidence="2">PB745_01</strain>
        <tissue evidence="2">Gill</tissue>
    </source>
</reference>
<name>A0AAE1KZ94_PETCI</name>
<keyword evidence="4" id="KW-1185">Reference proteome</keyword>
<evidence type="ECO:0000256" key="1">
    <source>
        <dbReference type="SAM" id="MobiDB-lite"/>
    </source>
</evidence>
<dbReference type="Proteomes" id="UP001286313">
    <property type="component" value="Unassembled WGS sequence"/>
</dbReference>
<dbReference type="EMBL" id="JAWQEG010000451">
    <property type="protein sequence ID" value="KAK3889992.1"/>
    <property type="molecule type" value="Genomic_DNA"/>
</dbReference>